<keyword evidence="1" id="KW-0472">Membrane</keyword>
<keyword evidence="3" id="KW-1185">Reference proteome</keyword>
<dbReference type="PANTHER" id="PTHR28026">
    <property type="entry name" value="DUF962 DOMAIN PROTEIN (AFU_ORTHOLOGUE AFUA_8G05310)"/>
    <property type="match status" value="1"/>
</dbReference>
<evidence type="ECO:0000256" key="1">
    <source>
        <dbReference type="SAM" id="Phobius"/>
    </source>
</evidence>
<proteinExistence type="predicted"/>
<feature type="transmembrane region" description="Helical" evidence="1">
    <location>
        <begin position="23"/>
        <end position="42"/>
    </location>
</feature>
<keyword evidence="1" id="KW-0812">Transmembrane</keyword>
<organism evidence="2 3">
    <name type="scientific">Hymenobacter cavernae</name>
    <dbReference type="NCBI Taxonomy" id="2044852"/>
    <lineage>
        <taxon>Bacteria</taxon>
        <taxon>Pseudomonadati</taxon>
        <taxon>Bacteroidota</taxon>
        <taxon>Cytophagia</taxon>
        <taxon>Cytophagales</taxon>
        <taxon>Hymenobacteraceae</taxon>
        <taxon>Hymenobacter</taxon>
    </lineage>
</organism>
<name>A0ABQ1U8Y6_9BACT</name>
<dbReference type="EMBL" id="BMHT01000004">
    <property type="protein sequence ID" value="GGF13416.1"/>
    <property type="molecule type" value="Genomic_DNA"/>
</dbReference>
<evidence type="ECO:0000313" key="2">
    <source>
        <dbReference type="EMBL" id="GGF13416.1"/>
    </source>
</evidence>
<gene>
    <name evidence="2" type="ORF">GCM10011383_25780</name>
</gene>
<keyword evidence="1" id="KW-1133">Transmembrane helix</keyword>
<sequence length="156" mass="17880">MSTLPILLAEYGESHQNPTNKRVHWICVPLIMFSILGLLWSIPVPDFMRAAGPWVNWATLVMALAVLYYLRLSVRLALGMVFIWAMMAAGLRVVEASAPLPLWGVCLLIFVLAWVGQFWGHKIEGKKPSFLKDLQFLLIGPVWLLHFVYERLGWRY</sequence>
<dbReference type="RefSeq" id="WP_188814407.1">
    <property type="nucleotide sequence ID" value="NZ_BMHT01000004.1"/>
</dbReference>
<dbReference type="Proteomes" id="UP000632273">
    <property type="component" value="Unassembled WGS sequence"/>
</dbReference>
<dbReference type="InterPro" id="IPR009305">
    <property type="entry name" value="Mpo1-like"/>
</dbReference>
<protein>
    <recommendedName>
        <fullName evidence="4">DUF962 domain-containing protein</fullName>
    </recommendedName>
</protein>
<feature type="transmembrane region" description="Helical" evidence="1">
    <location>
        <begin position="131"/>
        <end position="149"/>
    </location>
</feature>
<accession>A0ABQ1U8Y6</accession>
<feature type="transmembrane region" description="Helical" evidence="1">
    <location>
        <begin position="54"/>
        <end position="70"/>
    </location>
</feature>
<reference evidence="3" key="1">
    <citation type="journal article" date="2019" name="Int. J. Syst. Evol. Microbiol.">
        <title>The Global Catalogue of Microorganisms (GCM) 10K type strain sequencing project: providing services to taxonomists for standard genome sequencing and annotation.</title>
        <authorList>
            <consortium name="The Broad Institute Genomics Platform"/>
            <consortium name="The Broad Institute Genome Sequencing Center for Infectious Disease"/>
            <person name="Wu L."/>
            <person name="Ma J."/>
        </authorList>
    </citation>
    <scope>NUCLEOTIDE SEQUENCE [LARGE SCALE GENOMIC DNA]</scope>
    <source>
        <strain evidence="3">CGMCC 1.15197</strain>
    </source>
</reference>
<feature type="transmembrane region" description="Helical" evidence="1">
    <location>
        <begin position="100"/>
        <end position="119"/>
    </location>
</feature>
<evidence type="ECO:0000313" key="3">
    <source>
        <dbReference type="Proteomes" id="UP000632273"/>
    </source>
</evidence>
<comment type="caution">
    <text evidence="2">The sequence shown here is derived from an EMBL/GenBank/DDBJ whole genome shotgun (WGS) entry which is preliminary data.</text>
</comment>
<evidence type="ECO:0008006" key="4">
    <source>
        <dbReference type="Google" id="ProtNLM"/>
    </source>
</evidence>
<dbReference type="Pfam" id="PF06127">
    <property type="entry name" value="Mpo1-like"/>
    <property type="match status" value="1"/>
</dbReference>
<dbReference type="PANTHER" id="PTHR28026:SF9">
    <property type="entry name" value="2-HYDROXY-PALMITIC ACID DIOXYGENASE MPO1"/>
    <property type="match status" value="1"/>
</dbReference>